<feature type="domain" description="Fido" evidence="1">
    <location>
        <begin position="1"/>
        <end position="102"/>
    </location>
</feature>
<dbReference type="NCBIfam" id="TIGR01550">
    <property type="entry name" value="DOC_P1"/>
    <property type="match status" value="1"/>
</dbReference>
<organism evidence="2 3">
    <name type="scientific">Geosmithia morbida</name>
    <dbReference type="NCBI Taxonomy" id="1094350"/>
    <lineage>
        <taxon>Eukaryota</taxon>
        <taxon>Fungi</taxon>
        <taxon>Dikarya</taxon>
        <taxon>Ascomycota</taxon>
        <taxon>Pezizomycotina</taxon>
        <taxon>Sordariomycetes</taxon>
        <taxon>Hypocreomycetidae</taxon>
        <taxon>Hypocreales</taxon>
        <taxon>Bionectriaceae</taxon>
        <taxon>Geosmithia</taxon>
    </lineage>
</organism>
<evidence type="ECO:0000313" key="2">
    <source>
        <dbReference type="EMBL" id="KAF4120006.1"/>
    </source>
</evidence>
<comment type="caution">
    <text evidence="2">The sequence shown here is derived from an EMBL/GenBank/DDBJ whole genome shotgun (WGS) entry which is preliminary data.</text>
</comment>
<dbReference type="AlphaFoldDB" id="A0A9P4YN41"/>
<dbReference type="SUPFAM" id="SSF140931">
    <property type="entry name" value="Fic-like"/>
    <property type="match status" value="1"/>
</dbReference>
<dbReference type="InterPro" id="IPR053737">
    <property type="entry name" value="Type_II_TA_Toxin"/>
</dbReference>
<dbReference type="Gene3D" id="1.20.120.1870">
    <property type="entry name" value="Fic/DOC protein, Fido domain"/>
    <property type="match status" value="1"/>
</dbReference>
<dbReference type="RefSeq" id="XP_035318658.1">
    <property type="nucleotide sequence ID" value="XM_035465393.1"/>
</dbReference>
<dbReference type="PROSITE" id="PS51459">
    <property type="entry name" value="FIDO"/>
    <property type="match status" value="1"/>
</dbReference>
<accession>A0A9P4YN41</accession>
<dbReference type="EMBL" id="JAANYQ010000019">
    <property type="protein sequence ID" value="KAF4120006.1"/>
    <property type="molecule type" value="Genomic_DNA"/>
</dbReference>
<dbReference type="PANTHER" id="PTHR39426">
    <property type="entry name" value="HOMOLOGY TO DEATH-ON-CURING PROTEIN OF PHAGE P1"/>
    <property type="match status" value="1"/>
</dbReference>
<name>A0A9P4YN41_9HYPO</name>
<proteinExistence type="predicted"/>
<dbReference type="InterPro" id="IPR003812">
    <property type="entry name" value="Fido"/>
</dbReference>
<protein>
    <submittedName>
        <fullName evidence="2">Fic/DOC family</fullName>
    </submittedName>
</protein>
<dbReference type="PANTHER" id="PTHR39426:SF1">
    <property type="entry name" value="HOMOLOGY TO DEATH-ON-CURING PROTEIN OF PHAGE P1"/>
    <property type="match status" value="1"/>
</dbReference>
<keyword evidence="3" id="KW-1185">Reference proteome</keyword>
<evidence type="ECO:0000313" key="3">
    <source>
        <dbReference type="Proteomes" id="UP000749293"/>
    </source>
</evidence>
<dbReference type="GO" id="GO:0016301">
    <property type="term" value="F:kinase activity"/>
    <property type="evidence" value="ECO:0007669"/>
    <property type="project" value="InterPro"/>
</dbReference>
<dbReference type="InterPro" id="IPR006440">
    <property type="entry name" value="Doc"/>
</dbReference>
<reference evidence="2" key="1">
    <citation type="submission" date="2020-03" db="EMBL/GenBank/DDBJ databases">
        <title>Site-based positive gene gene selection in Geosmithia morbida across the United States reveals a broad range of putative effectors and factors for local host and environmental adapation.</title>
        <authorList>
            <person name="Onufrak A."/>
            <person name="Murdoch R.W."/>
            <person name="Gazis R."/>
            <person name="Huff M."/>
            <person name="Staton M."/>
            <person name="Klingeman W."/>
            <person name="Hadziabdic D."/>
        </authorList>
    </citation>
    <scope>NUCLEOTIDE SEQUENCE</scope>
    <source>
        <strain evidence="2">1262</strain>
    </source>
</reference>
<evidence type="ECO:0000259" key="1">
    <source>
        <dbReference type="PROSITE" id="PS51459"/>
    </source>
</evidence>
<dbReference type="InterPro" id="IPR036597">
    <property type="entry name" value="Fido-like_dom_sf"/>
</dbReference>
<sequence>MLLNSGPTQIPLLESAASAPENNNHYHGQTDLFQLAGILGERTIKNHAFQDGNKRTALIATDMFLKINGVKLIDNGMERAHSLISVAENKWTAEELSEYYRSIAKPMRVESGGKDGREM</sequence>
<dbReference type="OrthoDB" id="3049701at2759"/>
<dbReference type="GeneID" id="55969645"/>
<gene>
    <name evidence="2" type="ORF">GMORB2_3417</name>
</gene>
<dbReference type="Pfam" id="PF02661">
    <property type="entry name" value="Fic"/>
    <property type="match status" value="1"/>
</dbReference>
<dbReference type="Proteomes" id="UP000749293">
    <property type="component" value="Unassembled WGS sequence"/>
</dbReference>